<dbReference type="InterPro" id="IPR006683">
    <property type="entry name" value="Thioestr_dom"/>
</dbReference>
<dbReference type="SUPFAM" id="SSF54637">
    <property type="entry name" value="Thioesterase/thiol ester dehydrase-isomerase"/>
    <property type="match status" value="1"/>
</dbReference>
<keyword evidence="5" id="KW-1185">Reference proteome</keyword>
<evidence type="ECO:0000313" key="5">
    <source>
        <dbReference type="Proteomes" id="UP000319502"/>
    </source>
</evidence>
<dbReference type="GO" id="GO:0047617">
    <property type="term" value="F:fatty acyl-CoA hydrolase activity"/>
    <property type="evidence" value="ECO:0007669"/>
    <property type="project" value="InterPro"/>
</dbReference>
<feature type="domain" description="Thioesterase" evidence="3">
    <location>
        <begin position="57"/>
        <end position="127"/>
    </location>
</feature>
<dbReference type="EMBL" id="VMNK01000006">
    <property type="protein sequence ID" value="TVO57866.1"/>
    <property type="molecule type" value="Genomic_DNA"/>
</dbReference>
<name>A0A557QYF0_9RHOO</name>
<organism evidence="4 5">
    <name type="scientific">Denitromonas halophila</name>
    <dbReference type="NCBI Taxonomy" id="1629404"/>
    <lineage>
        <taxon>Bacteria</taxon>
        <taxon>Pseudomonadati</taxon>
        <taxon>Pseudomonadota</taxon>
        <taxon>Betaproteobacteria</taxon>
        <taxon>Rhodocyclales</taxon>
        <taxon>Zoogloeaceae</taxon>
        <taxon>Denitromonas</taxon>
    </lineage>
</organism>
<comment type="similarity">
    <text evidence="1">Belongs to the thioesterase PaaI family.</text>
</comment>
<accession>A0A557QYF0</accession>
<dbReference type="InterPro" id="IPR029069">
    <property type="entry name" value="HotDog_dom_sf"/>
</dbReference>
<keyword evidence="2" id="KW-0378">Hydrolase</keyword>
<dbReference type="AlphaFoldDB" id="A0A557QYF0"/>
<dbReference type="OrthoDB" id="8525891at2"/>
<dbReference type="Pfam" id="PF03061">
    <property type="entry name" value="4HBT"/>
    <property type="match status" value="1"/>
</dbReference>
<gene>
    <name evidence="4" type="ORF">FHP91_09405</name>
</gene>
<dbReference type="RefSeq" id="WP_144309315.1">
    <property type="nucleotide sequence ID" value="NZ_VMNK01000006.1"/>
</dbReference>
<evidence type="ECO:0000313" key="4">
    <source>
        <dbReference type="EMBL" id="TVO57866.1"/>
    </source>
</evidence>
<dbReference type="InterPro" id="IPR039298">
    <property type="entry name" value="ACOT13"/>
</dbReference>
<dbReference type="Proteomes" id="UP000319502">
    <property type="component" value="Unassembled WGS sequence"/>
</dbReference>
<dbReference type="PANTHER" id="PTHR21660">
    <property type="entry name" value="THIOESTERASE SUPERFAMILY MEMBER-RELATED"/>
    <property type="match status" value="1"/>
</dbReference>
<comment type="caution">
    <text evidence="4">The sequence shown here is derived from an EMBL/GenBank/DDBJ whole genome shotgun (WGS) entry which is preliminary data.</text>
</comment>
<evidence type="ECO:0000256" key="1">
    <source>
        <dbReference type="ARBA" id="ARBA00008324"/>
    </source>
</evidence>
<protein>
    <submittedName>
        <fullName evidence="4">PaaI family thioesterase</fullName>
    </submittedName>
</protein>
<dbReference type="PANTHER" id="PTHR21660:SF1">
    <property type="entry name" value="ACYL-COENZYME A THIOESTERASE 13"/>
    <property type="match status" value="1"/>
</dbReference>
<sequence>MATAPIFTPRDPNFAARVRASFDAQPLMGFIGAVLVSVEPGRCVIELPYRPELAQQNGFFHGGIVGTLADNAGGFAGYSLMAPEAGVLTVEYKLNLMAPAKGERLVAEGAVLRSGRNLVVSRAEVYVLGEAGKIHCATMQQTLMTMHGKGVA</sequence>
<proteinExistence type="inferred from homology"/>
<evidence type="ECO:0000256" key="2">
    <source>
        <dbReference type="ARBA" id="ARBA00022801"/>
    </source>
</evidence>
<evidence type="ECO:0000259" key="3">
    <source>
        <dbReference type="Pfam" id="PF03061"/>
    </source>
</evidence>
<dbReference type="CDD" id="cd03443">
    <property type="entry name" value="PaaI_thioesterase"/>
    <property type="match status" value="1"/>
</dbReference>
<dbReference type="NCBIfam" id="TIGR00369">
    <property type="entry name" value="unchar_dom_1"/>
    <property type="match status" value="1"/>
</dbReference>
<dbReference type="Gene3D" id="3.10.129.10">
    <property type="entry name" value="Hotdog Thioesterase"/>
    <property type="match status" value="1"/>
</dbReference>
<dbReference type="InterPro" id="IPR003736">
    <property type="entry name" value="PAAI_dom"/>
</dbReference>
<reference evidence="4 5" key="1">
    <citation type="submission" date="2019-07" db="EMBL/GenBank/DDBJ databases">
        <title>The pathways for chlorine oxyanion respiration interact through the shared metabolite chlorate.</title>
        <authorList>
            <person name="Barnum T.P."/>
            <person name="Cheng Y."/>
            <person name="Hill K.A."/>
            <person name="Lucas L.N."/>
            <person name="Carlson H.K."/>
            <person name="Coates J.D."/>
        </authorList>
    </citation>
    <scope>NUCLEOTIDE SEQUENCE [LARGE SCALE GENOMIC DNA]</scope>
    <source>
        <strain evidence="4 5">SFB-3</strain>
    </source>
</reference>